<dbReference type="Pfam" id="PF13847">
    <property type="entry name" value="Methyltransf_31"/>
    <property type="match status" value="1"/>
</dbReference>
<evidence type="ECO:0000259" key="1">
    <source>
        <dbReference type="Pfam" id="PF13847"/>
    </source>
</evidence>
<dbReference type="Gene3D" id="3.40.50.150">
    <property type="entry name" value="Vaccinia Virus protein VP39"/>
    <property type="match status" value="1"/>
</dbReference>
<protein>
    <submittedName>
        <fullName evidence="2">Putative farnesoic acid o-methyltransferase</fullName>
    </submittedName>
</protein>
<dbReference type="PANTHER" id="PTHR43861:SF1">
    <property type="entry name" value="TRANS-ACONITATE 2-METHYLTRANSFERASE"/>
    <property type="match status" value="1"/>
</dbReference>
<reference evidence="2" key="1">
    <citation type="journal article" date="2015" name="J. Med. Entomol.">
        <title>A Deep Insight Into the Sialotranscriptome of the Chagas Disease Vector, Panstrongylus megistus (Hemiptera: Heteroptera).</title>
        <authorList>
            <person name="Ribeiro J.M."/>
            <person name="Schwarz A."/>
            <person name="Francischetti I.M."/>
        </authorList>
    </citation>
    <scope>NUCLEOTIDE SEQUENCE</scope>
    <source>
        <tissue evidence="2">Salivary glands</tissue>
    </source>
</reference>
<dbReference type="CDD" id="cd02440">
    <property type="entry name" value="AdoMet_MTases"/>
    <property type="match status" value="1"/>
</dbReference>
<organism evidence="2">
    <name type="scientific">Panstrongylus megistus</name>
    <dbReference type="NCBI Taxonomy" id="65343"/>
    <lineage>
        <taxon>Eukaryota</taxon>
        <taxon>Metazoa</taxon>
        <taxon>Ecdysozoa</taxon>
        <taxon>Arthropoda</taxon>
        <taxon>Hexapoda</taxon>
        <taxon>Insecta</taxon>
        <taxon>Pterygota</taxon>
        <taxon>Neoptera</taxon>
        <taxon>Paraneoptera</taxon>
        <taxon>Hemiptera</taxon>
        <taxon>Heteroptera</taxon>
        <taxon>Panheteroptera</taxon>
        <taxon>Cimicomorpha</taxon>
        <taxon>Reduviidae</taxon>
        <taxon>Triatominae</taxon>
        <taxon>Panstrongylus</taxon>
    </lineage>
</organism>
<dbReference type="PANTHER" id="PTHR43861">
    <property type="entry name" value="TRANS-ACONITATE 2-METHYLTRANSFERASE-RELATED"/>
    <property type="match status" value="1"/>
</dbReference>
<sequence length="270" mass="31298">MRDPQTYHKCCDVAEQMDREILHYIKDSMCFGDKEHILDVGCGPGINTYKNLTTFLPEGSTIVGVDISSEMVDFATKHYANSSMIFRKLDITDTNLWSTWKMEEFSKVFCFFTLHRVVNQRMAYENMYNLLQPGGEILTITPIEDELNLLAPYLARLPKYAKYSESLNRMNLQFNPVKNDFNETTNILKQLGFQIKICETMYKTCCAPTVDFVIEFYGTTSYLSNILPKNLYDEALIDLKNIFLEKKPLQENNKGYVLKYTLLVILAKKI</sequence>
<dbReference type="InterPro" id="IPR025714">
    <property type="entry name" value="Methyltranfer_dom"/>
</dbReference>
<proteinExistence type="evidence at transcript level"/>
<dbReference type="AlphaFoldDB" id="A0A069DYB3"/>
<dbReference type="EMBL" id="GBGD01002525">
    <property type="protein sequence ID" value="JAC86364.1"/>
    <property type="molecule type" value="mRNA"/>
</dbReference>
<keyword evidence="2" id="KW-0808">Transferase</keyword>
<evidence type="ECO:0000313" key="2">
    <source>
        <dbReference type="EMBL" id="JAC86364.1"/>
    </source>
</evidence>
<accession>A0A069DYB3</accession>
<dbReference type="SUPFAM" id="SSF53335">
    <property type="entry name" value="S-adenosyl-L-methionine-dependent methyltransferases"/>
    <property type="match status" value="1"/>
</dbReference>
<name>A0A069DYB3_9HEMI</name>
<feature type="domain" description="Methyltransferase" evidence="1">
    <location>
        <begin position="33"/>
        <end position="148"/>
    </location>
</feature>
<dbReference type="InterPro" id="IPR029063">
    <property type="entry name" value="SAM-dependent_MTases_sf"/>
</dbReference>
<keyword evidence="2" id="KW-0489">Methyltransferase</keyword>
<dbReference type="GO" id="GO:0032259">
    <property type="term" value="P:methylation"/>
    <property type="evidence" value="ECO:0007669"/>
    <property type="project" value="UniProtKB-KW"/>
</dbReference>
<dbReference type="GO" id="GO:0008168">
    <property type="term" value="F:methyltransferase activity"/>
    <property type="evidence" value="ECO:0007669"/>
    <property type="project" value="UniProtKB-KW"/>
</dbReference>